<dbReference type="EMBL" id="JBAHYK010001223">
    <property type="protein sequence ID" value="KAL0568953.1"/>
    <property type="molecule type" value="Genomic_DNA"/>
</dbReference>
<dbReference type="InterPro" id="IPR008146">
    <property type="entry name" value="Gln_synth_cat_dom"/>
</dbReference>
<comment type="similarity">
    <text evidence="3 4">Belongs to the glutamine synthetase family.</text>
</comment>
<dbReference type="SUPFAM" id="SSF54368">
    <property type="entry name" value="Glutamine synthetase, N-terminal domain"/>
    <property type="match status" value="1"/>
</dbReference>
<gene>
    <name evidence="6" type="ORF">V5O48_013021</name>
</gene>
<dbReference type="InterPro" id="IPR036651">
    <property type="entry name" value="Gln_synt_N_sf"/>
</dbReference>
<keyword evidence="2" id="KW-0436">Ligase</keyword>
<dbReference type="InterPro" id="IPR014746">
    <property type="entry name" value="Gln_synth/guanido_kin_cat_dom"/>
</dbReference>
<dbReference type="Gene3D" id="3.30.590.10">
    <property type="entry name" value="Glutamine synthetase/guanido kinase, catalytic domain"/>
    <property type="match status" value="1"/>
</dbReference>
<evidence type="ECO:0000256" key="4">
    <source>
        <dbReference type="RuleBase" id="RU000384"/>
    </source>
</evidence>
<dbReference type="Gene3D" id="3.10.20.70">
    <property type="entry name" value="Glutamine synthetase, N-terminal domain"/>
    <property type="match status" value="1"/>
</dbReference>
<sequence>MEYSHGVVYKPENLKNVGYVLENASYDGFKYVRIYWIDLANSRRCRVLPLNYFKELMQANRPGVNIAKISLGLVYLMAPPTTVSFSAVGEYICVPDLSTLRPLPFAPGHLGVLGYLEEKTPYPGTDGKLTVEVPLCARSLLKRIVETTRKELNTDFIVGFETEFILLSSTRPVTASNEHQWSSPVGFLAGSKEALILEEIGDAMQASNLSLQMLHSEAAPGQYEVVSGPLSPVDAADQVIFVRELITNVASKHGLHATFSPRPFDGTAGSSAHIHISVHRKGAEKPNHGMSAEESSFLAGVLENLPALPAITLPTVASYRRMTDGVWSGGTYVHYGTENREAPIRLTNATSPGSRNFEMRFVDGTANPYLALAAILGAGLTGLKTGKKLEAKDCVGPRCAWEMSQEEREALGIKKRMPLNIEEARTNLGKNEVMREVLGKEMVESFLSVNKTLENALSNQEETEERKLSRLVEFF</sequence>
<evidence type="ECO:0000256" key="2">
    <source>
        <dbReference type="ARBA" id="ARBA00022598"/>
    </source>
</evidence>
<dbReference type="Pfam" id="PF00120">
    <property type="entry name" value="Gln-synt_C"/>
    <property type="match status" value="1"/>
</dbReference>
<dbReference type="Proteomes" id="UP001465976">
    <property type="component" value="Unassembled WGS sequence"/>
</dbReference>
<reference evidence="6 7" key="1">
    <citation type="submission" date="2024-02" db="EMBL/GenBank/DDBJ databases">
        <title>A draft genome for the cacao thread blight pathogen Marasmius crinis-equi.</title>
        <authorList>
            <person name="Cohen S.P."/>
            <person name="Baruah I.K."/>
            <person name="Amoako-Attah I."/>
            <person name="Bukari Y."/>
            <person name="Meinhardt L.W."/>
            <person name="Bailey B.A."/>
        </authorList>
    </citation>
    <scope>NUCLEOTIDE SEQUENCE [LARGE SCALE GENOMIC DNA]</scope>
    <source>
        <strain evidence="6 7">GH-76</strain>
    </source>
</reference>
<proteinExistence type="inferred from homology"/>
<name>A0ABR3F178_9AGAR</name>
<evidence type="ECO:0000256" key="1">
    <source>
        <dbReference type="ARBA" id="ARBA00021364"/>
    </source>
</evidence>
<dbReference type="SMART" id="SM01230">
    <property type="entry name" value="Gln-synt_C"/>
    <property type="match status" value="1"/>
</dbReference>
<feature type="domain" description="GS catalytic" evidence="5">
    <location>
        <begin position="137"/>
        <end position="475"/>
    </location>
</feature>
<organism evidence="6 7">
    <name type="scientific">Marasmius crinis-equi</name>
    <dbReference type="NCBI Taxonomy" id="585013"/>
    <lineage>
        <taxon>Eukaryota</taxon>
        <taxon>Fungi</taxon>
        <taxon>Dikarya</taxon>
        <taxon>Basidiomycota</taxon>
        <taxon>Agaricomycotina</taxon>
        <taxon>Agaricomycetes</taxon>
        <taxon>Agaricomycetidae</taxon>
        <taxon>Agaricales</taxon>
        <taxon>Marasmiineae</taxon>
        <taxon>Marasmiaceae</taxon>
        <taxon>Marasmius</taxon>
    </lineage>
</organism>
<evidence type="ECO:0000313" key="7">
    <source>
        <dbReference type="Proteomes" id="UP001465976"/>
    </source>
</evidence>
<evidence type="ECO:0000313" key="6">
    <source>
        <dbReference type="EMBL" id="KAL0568953.1"/>
    </source>
</evidence>
<evidence type="ECO:0000259" key="5">
    <source>
        <dbReference type="PROSITE" id="PS51987"/>
    </source>
</evidence>
<protein>
    <recommendedName>
        <fullName evidence="1">Glutamine synthetase</fullName>
    </recommendedName>
</protein>
<dbReference type="PROSITE" id="PS51987">
    <property type="entry name" value="GS_CATALYTIC"/>
    <property type="match status" value="1"/>
</dbReference>
<comment type="caution">
    <text evidence="6">The sequence shown here is derived from an EMBL/GenBank/DDBJ whole genome shotgun (WGS) entry which is preliminary data.</text>
</comment>
<evidence type="ECO:0000256" key="3">
    <source>
        <dbReference type="PROSITE-ProRule" id="PRU01331"/>
    </source>
</evidence>
<dbReference type="PANTHER" id="PTHR43785">
    <property type="entry name" value="GAMMA-GLUTAMYLPUTRESCINE SYNTHETASE"/>
    <property type="match status" value="1"/>
</dbReference>
<keyword evidence="7" id="KW-1185">Reference proteome</keyword>
<dbReference type="SUPFAM" id="SSF55931">
    <property type="entry name" value="Glutamine synthetase/guanido kinase"/>
    <property type="match status" value="1"/>
</dbReference>
<accession>A0ABR3F178</accession>
<dbReference type="PANTHER" id="PTHR43785:SF2">
    <property type="entry name" value="TYPE-1 GLUTAMINE SYNTHETASE 1"/>
    <property type="match status" value="1"/>
</dbReference>